<evidence type="ECO:0000313" key="7">
    <source>
        <dbReference type="EMBL" id="OYQ35112.1"/>
    </source>
</evidence>
<evidence type="ECO:0000313" key="8">
    <source>
        <dbReference type="Proteomes" id="UP000216605"/>
    </source>
</evidence>
<evidence type="ECO:0000256" key="3">
    <source>
        <dbReference type="ARBA" id="ARBA00022801"/>
    </source>
</evidence>
<feature type="compositionally biased region" description="Low complexity" evidence="4">
    <location>
        <begin position="457"/>
        <end position="472"/>
    </location>
</feature>
<feature type="signal peptide" evidence="5">
    <location>
        <begin position="1"/>
        <end position="18"/>
    </location>
</feature>
<keyword evidence="8" id="KW-1185">Reference proteome</keyword>
<dbReference type="InterPro" id="IPR024079">
    <property type="entry name" value="MetalloPept_cat_dom_sf"/>
</dbReference>
<protein>
    <recommendedName>
        <fullName evidence="6">P/Homo B domain-containing protein</fullName>
    </recommendedName>
</protein>
<dbReference type="InterPro" id="IPR026444">
    <property type="entry name" value="Secre_tail"/>
</dbReference>
<reference evidence="7 8" key="1">
    <citation type="submission" date="2017-07" db="EMBL/GenBank/DDBJ databases">
        <title>Flavobacterium cyanobacteriorum sp. nov., isolated from cyanobacterial aggregates in a eutrophic lake.</title>
        <authorList>
            <person name="Cai H."/>
        </authorList>
    </citation>
    <scope>NUCLEOTIDE SEQUENCE [LARGE SCALE GENOMIC DNA]</scope>
    <source>
        <strain evidence="7 8">TH021</strain>
    </source>
</reference>
<dbReference type="GO" id="GO:0008237">
    <property type="term" value="F:metallopeptidase activity"/>
    <property type="evidence" value="ECO:0007669"/>
    <property type="project" value="InterPro"/>
</dbReference>
<dbReference type="SUPFAM" id="SSF55486">
    <property type="entry name" value="Metalloproteases ('zincins'), catalytic domain"/>
    <property type="match status" value="1"/>
</dbReference>
<dbReference type="GO" id="GO:0004252">
    <property type="term" value="F:serine-type endopeptidase activity"/>
    <property type="evidence" value="ECO:0007669"/>
    <property type="project" value="InterPro"/>
</dbReference>
<accession>A0A255Z0Y2</accession>
<dbReference type="GO" id="GO:0006508">
    <property type="term" value="P:proteolysis"/>
    <property type="evidence" value="ECO:0007669"/>
    <property type="project" value="UniProtKB-KW"/>
</dbReference>
<dbReference type="Pfam" id="PF01483">
    <property type="entry name" value="P_proprotein"/>
    <property type="match status" value="1"/>
</dbReference>
<feature type="domain" description="P/Homo B" evidence="6">
    <location>
        <begin position="648"/>
        <end position="793"/>
    </location>
</feature>
<evidence type="ECO:0000256" key="4">
    <source>
        <dbReference type="SAM" id="MobiDB-lite"/>
    </source>
</evidence>
<dbReference type="InterPro" id="IPR008979">
    <property type="entry name" value="Galactose-bd-like_sf"/>
</dbReference>
<feature type="chain" id="PRO_5013327598" description="P/Homo B domain-containing protein" evidence="5">
    <location>
        <begin position="19"/>
        <end position="882"/>
    </location>
</feature>
<dbReference type="Gene3D" id="2.60.120.260">
    <property type="entry name" value="Galactose-binding domain-like"/>
    <property type="match status" value="1"/>
</dbReference>
<dbReference type="RefSeq" id="WP_094415543.1">
    <property type="nucleotide sequence ID" value="NZ_NOXV01000286.1"/>
</dbReference>
<dbReference type="Pfam" id="PF18962">
    <property type="entry name" value="Por_Secre_tail"/>
    <property type="match status" value="1"/>
</dbReference>
<keyword evidence="1" id="KW-0645">Protease</keyword>
<keyword evidence="2 5" id="KW-0732">Signal</keyword>
<dbReference type="AlphaFoldDB" id="A0A255Z0Y2"/>
<dbReference type="SUPFAM" id="SSF49785">
    <property type="entry name" value="Galactose-binding domain-like"/>
    <property type="match status" value="1"/>
</dbReference>
<dbReference type="InterPro" id="IPR002884">
    <property type="entry name" value="P_dom"/>
</dbReference>
<evidence type="ECO:0000259" key="6">
    <source>
        <dbReference type="PROSITE" id="PS51829"/>
    </source>
</evidence>
<name>A0A255Z0Y2_9FLAO</name>
<dbReference type="Proteomes" id="UP000216605">
    <property type="component" value="Unassembled WGS sequence"/>
</dbReference>
<keyword evidence="3" id="KW-0378">Hydrolase</keyword>
<dbReference type="Pfam" id="PF13583">
    <property type="entry name" value="Reprolysin_4"/>
    <property type="match status" value="1"/>
</dbReference>
<evidence type="ECO:0000256" key="1">
    <source>
        <dbReference type="ARBA" id="ARBA00022670"/>
    </source>
</evidence>
<dbReference type="Gene3D" id="3.40.390.10">
    <property type="entry name" value="Collagenase (Catalytic Domain)"/>
    <property type="match status" value="1"/>
</dbReference>
<evidence type="ECO:0000256" key="5">
    <source>
        <dbReference type="SAM" id="SignalP"/>
    </source>
</evidence>
<comment type="caution">
    <text evidence="7">The sequence shown here is derived from an EMBL/GenBank/DDBJ whole genome shotgun (WGS) entry which is preliminary data.</text>
</comment>
<dbReference type="OrthoDB" id="9792152at2"/>
<feature type="region of interest" description="Disordered" evidence="4">
    <location>
        <begin position="452"/>
        <end position="480"/>
    </location>
</feature>
<dbReference type="EMBL" id="NOXV01000286">
    <property type="protein sequence ID" value="OYQ35112.1"/>
    <property type="molecule type" value="Genomic_DNA"/>
</dbReference>
<gene>
    <name evidence="7" type="ORF">CHU92_11065</name>
</gene>
<sequence length="882" mass="94404">MKKLLLIVFFSVFTATQAQNPNFWTPVSNEKAATISGIKPAYEKVKGKLFTVDAVQLRQLLHTAPERFSGGEGVVIAIPGVDGKAQHFRMFESSNFDIELQAQYPEIRAYAGNGIEDPSAVLRLSASPSGIQTMVLRPGKPNEYIEPYTLDAGVYIVFNAALKQTPKLPFTCFTNHDENNTINQDGMTRRSAMATDLVLRRFRLAVSVTGEYTQFFGGTVAGALAGINNTMTRVNGIYERDLAVKLELIANTTAVIYTNPATDPYTNINSWNTQLQNTLTSVLGNSAYDIGHLFAGSGGGGNAGCIGCVCVANQKGSAYTAPSGNPEGDTFDIDYVAHEMGHQLGATHSFSYQFENTGTNVEPGSGTTIMGYAGITGSATDVQSNSDAYFHYVSINQIQNNLIGKFCSVNTTLTNPPITINAGPNRTIPRGTAFRLRAVGAEANPSTVTYTWEQNDSGNSSTTGNGSRASATKTVGPNFRSFPPTTSPERFLPALSLVLNNQLITPWESVSNVNRTLTFFLTGRDNIAGGGQTKSDDMVVTVTNNAGPFTVTSQNTTGISWVSGSTQAITWNVAGTTGNGVNTSFVNIRLSTDGGLTYPILLAESTANDGSENITVPNVSAPFCRIMVEAVNNIFYALNSTTFAINFTVTNTCNTYTNANAVAIPDNATTYSTSFLNVPDNLNITDVNATVNITHTFIGDLVLLLVSPNNTQVQLWNQQCGTNNNMNVTFNDSGSAVTCASPTTGDITPAASLSAFNNLSSQGQWILAFADVGSGDTGTLNSWSLQICSQQITAGVNEFGLADFKLYPNPTNGMFTVEFTSETSNDVQVLVHDMRGRQILDTSYRNTGLFSANVDLQNAEAGVYLVTVQDGARKEVKRVVVQ</sequence>
<dbReference type="NCBIfam" id="TIGR04183">
    <property type="entry name" value="Por_Secre_tail"/>
    <property type="match status" value="1"/>
</dbReference>
<organism evidence="7 8">
    <name type="scientific">Flavobacterium cyanobacteriorum</name>
    <dbReference type="NCBI Taxonomy" id="2022802"/>
    <lineage>
        <taxon>Bacteria</taxon>
        <taxon>Pseudomonadati</taxon>
        <taxon>Bacteroidota</taxon>
        <taxon>Flavobacteriia</taxon>
        <taxon>Flavobacteriales</taxon>
        <taxon>Flavobacteriaceae</taxon>
        <taxon>Flavobacterium</taxon>
    </lineage>
</organism>
<evidence type="ECO:0000256" key="2">
    <source>
        <dbReference type="ARBA" id="ARBA00022729"/>
    </source>
</evidence>
<dbReference type="PROSITE" id="PS51829">
    <property type="entry name" value="P_HOMO_B"/>
    <property type="match status" value="1"/>
</dbReference>
<proteinExistence type="predicted"/>